<evidence type="ECO:0000313" key="8">
    <source>
        <dbReference type="Proteomes" id="UP000095009"/>
    </source>
</evidence>
<evidence type="ECO:0000256" key="5">
    <source>
        <dbReference type="SAM" id="MobiDB-lite"/>
    </source>
</evidence>
<evidence type="ECO:0000256" key="1">
    <source>
        <dbReference type="ARBA" id="ARBA00022723"/>
    </source>
</evidence>
<dbReference type="EMBL" id="KV454408">
    <property type="protein sequence ID" value="ODQ66826.1"/>
    <property type="molecule type" value="Genomic_DNA"/>
</dbReference>
<dbReference type="GO" id="GO:0008270">
    <property type="term" value="F:zinc ion binding"/>
    <property type="evidence" value="ECO:0007669"/>
    <property type="project" value="UniProtKB-KW"/>
</dbReference>
<dbReference type="CDD" id="cd19677">
    <property type="entry name" value="UBR-box_UBR7"/>
    <property type="match status" value="1"/>
</dbReference>
<evidence type="ECO:0000256" key="2">
    <source>
        <dbReference type="ARBA" id="ARBA00022771"/>
    </source>
</evidence>
<organism evidence="7 8">
    <name type="scientific">Nadsonia fulvescens var. elongata DSM 6958</name>
    <dbReference type="NCBI Taxonomy" id="857566"/>
    <lineage>
        <taxon>Eukaryota</taxon>
        <taxon>Fungi</taxon>
        <taxon>Dikarya</taxon>
        <taxon>Ascomycota</taxon>
        <taxon>Saccharomycotina</taxon>
        <taxon>Dipodascomycetes</taxon>
        <taxon>Dipodascales</taxon>
        <taxon>Dipodascales incertae sedis</taxon>
        <taxon>Nadsonia</taxon>
    </lineage>
</organism>
<dbReference type="AlphaFoldDB" id="A0A1E3PN08"/>
<dbReference type="PROSITE" id="PS51157">
    <property type="entry name" value="ZF_UBR"/>
    <property type="match status" value="1"/>
</dbReference>
<dbReference type="PANTHER" id="PTHR13513">
    <property type="entry name" value="E3 UBIQUITIN-PROTEIN LIGASE UBR7"/>
    <property type="match status" value="1"/>
</dbReference>
<feature type="zinc finger region" description="UBR-type" evidence="4">
    <location>
        <begin position="48"/>
        <end position="132"/>
    </location>
</feature>
<feature type="compositionally biased region" description="Acidic residues" evidence="5">
    <location>
        <begin position="249"/>
        <end position="263"/>
    </location>
</feature>
<name>A0A1E3PN08_9ASCO</name>
<protein>
    <recommendedName>
        <fullName evidence="6">UBR-type domain-containing protein</fullName>
    </recommendedName>
</protein>
<dbReference type="InterPro" id="IPR040204">
    <property type="entry name" value="UBR7"/>
</dbReference>
<dbReference type="GO" id="GO:0061630">
    <property type="term" value="F:ubiquitin protein ligase activity"/>
    <property type="evidence" value="ECO:0007669"/>
    <property type="project" value="InterPro"/>
</dbReference>
<dbReference type="SMART" id="SM00396">
    <property type="entry name" value="ZnF_UBR1"/>
    <property type="match status" value="1"/>
</dbReference>
<reference evidence="7 8" key="1">
    <citation type="journal article" date="2016" name="Proc. Natl. Acad. Sci. U.S.A.">
        <title>Comparative genomics of biotechnologically important yeasts.</title>
        <authorList>
            <person name="Riley R."/>
            <person name="Haridas S."/>
            <person name="Wolfe K.H."/>
            <person name="Lopes M.R."/>
            <person name="Hittinger C.T."/>
            <person name="Goeker M."/>
            <person name="Salamov A.A."/>
            <person name="Wisecaver J.H."/>
            <person name="Long T.M."/>
            <person name="Calvey C.H."/>
            <person name="Aerts A.L."/>
            <person name="Barry K.W."/>
            <person name="Choi C."/>
            <person name="Clum A."/>
            <person name="Coughlan A.Y."/>
            <person name="Deshpande S."/>
            <person name="Douglass A.P."/>
            <person name="Hanson S.J."/>
            <person name="Klenk H.-P."/>
            <person name="LaButti K.M."/>
            <person name="Lapidus A."/>
            <person name="Lindquist E.A."/>
            <person name="Lipzen A.M."/>
            <person name="Meier-Kolthoff J.P."/>
            <person name="Ohm R.A."/>
            <person name="Otillar R.P."/>
            <person name="Pangilinan J.L."/>
            <person name="Peng Y."/>
            <person name="Rokas A."/>
            <person name="Rosa C.A."/>
            <person name="Scheuner C."/>
            <person name="Sibirny A.A."/>
            <person name="Slot J.C."/>
            <person name="Stielow J.B."/>
            <person name="Sun H."/>
            <person name="Kurtzman C.P."/>
            <person name="Blackwell M."/>
            <person name="Grigoriev I.V."/>
            <person name="Jeffries T.W."/>
        </authorList>
    </citation>
    <scope>NUCLEOTIDE SEQUENCE [LARGE SCALE GENOMIC DNA]</scope>
    <source>
        <strain evidence="7 8">DSM 6958</strain>
    </source>
</reference>
<dbReference type="GO" id="GO:0005737">
    <property type="term" value="C:cytoplasm"/>
    <property type="evidence" value="ECO:0007669"/>
    <property type="project" value="TreeGrafter"/>
</dbReference>
<evidence type="ECO:0000256" key="3">
    <source>
        <dbReference type="ARBA" id="ARBA00022833"/>
    </source>
</evidence>
<evidence type="ECO:0000313" key="7">
    <source>
        <dbReference type="EMBL" id="ODQ66826.1"/>
    </source>
</evidence>
<dbReference type="Pfam" id="PF02207">
    <property type="entry name" value="zf-UBR"/>
    <property type="match status" value="1"/>
</dbReference>
<proteinExistence type="predicted"/>
<accession>A0A1E3PN08</accession>
<keyword evidence="2" id="KW-0863">Zinc-finger</keyword>
<keyword evidence="3" id="KW-0862">Zinc</keyword>
<dbReference type="PANTHER" id="PTHR13513:SF9">
    <property type="entry name" value="E3 UBIQUITIN-PROTEIN LIGASE UBR7-RELATED"/>
    <property type="match status" value="1"/>
</dbReference>
<evidence type="ECO:0000259" key="6">
    <source>
        <dbReference type="PROSITE" id="PS51157"/>
    </source>
</evidence>
<dbReference type="OrthoDB" id="5795902at2759"/>
<feature type="region of interest" description="Disordered" evidence="5">
    <location>
        <begin position="242"/>
        <end position="266"/>
    </location>
</feature>
<dbReference type="InterPro" id="IPR047506">
    <property type="entry name" value="UBR7-like_UBR-box"/>
</dbReference>
<dbReference type="Proteomes" id="UP000095009">
    <property type="component" value="Unassembled WGS sequence"/>
</dbReference>
<dbReference type="InterPro" id="IPR003126">
    <property type="entry name" value="Znf_UBR"/>
</dbReference>
<gene>
    <name evidence="7" type="ORF">NADFUDRAFT_50730</name>
</gene>
<feature type="domain" description="UBR-type" evidence="6">
    <location>
        <begin position="48"/>
        <end position="132"/>
    </location>
</feature>
<sequence length="490" mass="55710">MISETKTVITDKTNTEPDVSGSVTALDYIEEQTLLEREAAEAMPYDPNRCTYVDGPLRQQVYACLTCQEKSFENHNKLKKKKSAFLSGICYSCSIQCHSSHELVELFVKRDFVCDCGTTRMPANGGCNIRQNFDSLDPHESDNKYDHNFAGRFCHCDRVYEVENEFGTMYQCALGDVCGEDWYHEECILGLPVGSVDRSQKCDIKNELEPTANVYEQGVNMYDKLDSAACESVKAPDEILEEQGKATQENDEGDDSEDEDETIEGLPKPSEFDIFVCWKCVDKNQAVLGPLSGRPNIALPGVVHRESNNFEERQQWLRDEGLWQDTDLSLKRPHDADVTLERHHKKSRLDNLETIHEDRYDDGVFNDGKAYKMKQSSLQDYSFSLFLVPGFNQRLAGLRAHNTELDRFLSKNEFFVTPDVIYQPPEDTDTNSSLLDAGASALEAMPREQGLDSIRAYDLLRERLHGFLKPFADEGKIVTEADIKGFWEDK</sequence>
<evidence type="ECO:0000256" key="4">
    <source>
        <dbReference type="PROSITE-ProRule" id="PRU00508"/>
    </source>
</evidence>
<keyword evidence="1" id="KW-0479">Metal-binding</keyword>
<keyword evidence="8" id="KW-1185">Reference proteome</keyword>